<gene>
    <name evidence="2" type="ORF">H1164_03100</name>
</gene>
<dbReference type="Proteomes" id="UP000530514">
    <property type="component" value="Unassembled WGS sequence"/>
</dbReference>
<dbReference type="Pfam" id="PF26370">
    <property type="entry name" value="KDD_N"/>
    <property type="match status" value="1"/>
</dbReference>
<protein>
    <submittedName>
        <fullName evidence="2">Zinc-binding dehydrogenase</fullName>
    </submittedName>
</protein>
<evidence type="ECO:0000313" key="2">
    <source>
        <dbReference type="EMBL" id="MBA4541889.1"/>
    </source>
</evidence>
<comment type="caution">
    <text evidence="2">The sequence shown here is derived from an EMBL/GenBank/DDBJ whole genome shotgun (WGS) entry which is preliminary data.</text>
</comment>
<dbReference type="AlphaFoldDB" id="A0A7W2AHM6"/>
<dbReference type="Gene3D" id="3.90.180.10">
    <property type="entry name" value="Medium-chain alcohol dehydrogenases, catalytic domain"/>
    <property type="match status" value="1"/>
</dbReference>
<dbReference type="EMBL" id="JACEIP010000003">
    <property type="protein sequence ID" value="MBA4541889.1"/>
    <property type="molecule type" value="Genomic_DNA"/>
</dbReference>
<reference evidence="2 3" key="1">
    <citation type="submission" date="2020-07" db="EMBL/GenBank/DDBJ databases">
        <authorList>
            <person name="Feng H."/>
        </authorList>
    </citation>
    <scope>NUCLEOTIDE SEQUENCE [LARGE SCALE GENOMIC DNA]</scope>
    <source>
        <strain evidence="3">s-11</strain>
    </source>
</reference>
<dbReference type="Gene3D" id="3.40.50.720">
    <property type="entry name" value="NAD(P)-binding Rossmann-like Domain"/>
    <property type="match status" value="1"/>
</dbReference>
<dbReference type="InterPro" id="IPR036291">
    <property type="entry name" value="NAD(P)-bd_dom_sf"/>
</dbReference>
<dbReference type="SUPFAM" id="SSF51735">
    <property type="entry name" value="NAD(P)-binding Rossmann-fold domains"/>
    <property type="match status" value="1"/>
</dbReference>
<proteinExistence type="predicted"/>
<dbReference type="InterPro" id="IPR058932">
    <property type="entry name" value="KDD_N"/>
</dbReference>
<dbReference type="OrthoDB" id="48703at2"/>
<organism evidence="2 3">
    <name type="scientific">Thermoactinomyces daqus</name>
    <dbReference type="NCBI Taxonomy" id="1329516"/>
    <lineage>
        <taxon>Bacteria</taxon>
        <taxon>Bacillati</taxon>
        <taxon>Bacillota</taxon>
        <taxon>Bacilli</taxon>
        <taxon>Bacillales</taxon>
        <taxon>Thermoactinomycetaceae</taxon>
        <taxon>Thermoactinomyces</taxon>
    </lineage>
</organism>
<sequence length="351" mass="37644">MGVLDGQTGHPYGLHRVLAPERVLPQPAWKLDAESDLYDNELLIAVERLNIDSASFMQMREECRDDVNKIKQCILEIVAERGKMQNPVTGSGGMLIGTVEKTGPRYPHRHVRPGMKIATLVSLTLTPLKLEQINRVHLETGQVDVKGKAVLFASGPFAILPDDLPEAVALAALDVAGAPAQTARLIRGRERIVVMGAGGKSGLLSLCQAWKKAGTNGQVIALESRAEACAEIRQLGLAHQVLEVDATDPLAVYEAVSGATAGEMADLTLNCVNVPGTELPSILATRDGGTIYFFSMAVRFTTAALGAEGIGKDVQMMIGNGYAPGHAKLTLQTLRECPPLLELFRKRYGSC</sequence>
<feature type="domain" description="L-erythro-3,5-diaminohexanoate dehydrogenase N-terminal" evidence="1">
    <location>
        <begin position="15"/>
        <end position="161"/>
    </location>
</feature>
<accession>A0A7W2AHM6</accession>
<keyword evidence="3" id="KW-1185">Reference proteome</keyword>
<evidence type="ECO:0000259" key="1">
    <source>
        <dbReference type="Pfam" id="PF26370"/>
    </source>
</evidence>
<name>A0A7W2AHM6_9BACL</name>
<evidence type="ECO:0000313" key="3">
    <source>
        <dbReference type="Proteomes" id="UP000530514"/>
    </source>
</evidence>